<feature type="region of interest" description="Disordered" evidence="11">
    <location>
        <begin position="276"/>
        <end position="367"/>
    </location>
</feature>
<dbReference type="GO" id="GO:0045944">
    <property type="term" value="P:positive regulation of transcription by RNA polymerase II"/>
    <property type="evidence" value="ECO:0007669"/>
    <property type="project" value="UniProtKB-ARBA"/>
</dbReference>
<dbReference type="EMBL" id="KV878899">
    <property type="protein sequence ID" value="OJJ83460.1"/>
    <property type="molecule type" value="Genomic_DNA"/>
</dbReference>
<keyword evidence="2" id="KW-0479">Metal-binding</keyword>
<evidence type="ECO:0000256" key="11">
    <source>
        <dbReference type="SAM" id="MobiDB-lite"/>
    </source>
</evidence>
<keyword evidence="8" id="KW-0804">Transcription</keyword>
<evidence type="ECO:0000256" key="6">
    <source>
        <dbReference type="ARBA" id="ARBA00023015"/>
    </source>
</evidence>
<keyword evidence="9" id="KW-0539">Nucleus</keyword>
<dbReference type="Proteomes" id="UP000184300">
    <property type="component" value="Unassembled WGS sequence"/>
</dbReference>
<dbReference type="OrthoDB" id="3437960at2759"/>
<accession>A0A1L9VHU3</accession>
<comment type="subcellular location">
    <subcellularLocation>
        <location evidence="1">Nucleus</location>
    </subcellularLocation>
</comment>
<feature type="compositionally biased region" description="Low complexity" evidence="11">
    <location>
        <begin position="276"/>
        <end position="288"/>
    </location>
</feature>
<dbReference type="GO" id="GO:0000981">
    <property type="term" value="F:DNA-binding transcription factor activity, RNA polymerase II-specific"/>
    <property type="evidence" value="ECO:0007669"/>
    <property type="project" value="TreeGrafter"/>
</dbReference>
<name>A0A1L9VHU3_ASPGL</name>
<feature type="region of interest" description="Disordered" evidence="11">
    <location>
        <begin position="147"/>
        <end position="184"/>
    </location>
</feature>
<dbReference type="InterPro" id="IPR036236">
    <property type="entry name" value="Znf_C2H2_sf"/>
</dbReference>
<evidence type="ECO:0000256" key="10">
    <source>
        <dbReference type="PROSITE-ProRule" id="PRU00042"/>
    </source>
</evidence>
<proteinExistence type="predicted"/>
<reference evidence="14" key="1">
    <citation type="journal article" date="2017" name="Genome Biol.">
        <title>Comparative genomics reveals high biological diversity and specific adaptations in the industrially and medically important fungal genus Aspergillus.</title>
        <authorList>
            <person name="de Vries R.P."/>
            <person name="Riley R."/>
            <person name="Wiebenga A."/>
            <person name="Aguilar-Osorio G."/>
            <person name="Amillis S."/>
            <person name="Uchima C.A."/>
            <person name="Anderluh G."/>
            <person name="Asadollahi M."/>
            <person name="Askin M."/>
            <person name="Barry K."/>
            <person name="Battaglia E."/>
            <person name="Bayram O."/>
            <person name="Benocci T."/>
            <person name="Braus-Stromeyer S.A."/>
            <person name="Caldana C."/>
            <person name="Canovas D."/>
            <person name="Cerqueira G.C."/>
            <person name="Chen F."/>
            <person name="Chen W."/>
            <person name="Choi C."/>
            <person name="Clum A."/>
            <person name="Dos Santos R.A."/>
            <person name="Damasio A.R."/>
            <person name="Diallinas G."/>
            <person name="Emri T."/>
            <person name="Fekete E."/>
            <person name="Flipphi M."/>
            <person name="Freyberg S."/>
            <person name="Gallo A."/>
            <person name="Gournas C."/>
            <person name="Habgood R."/>
            <person name="Hainaut M."/>
            <person name="Harispe M.L."/>
            <person name="Henrissat B."/>
            <person name="Hilden K.S."/>
            <person name="Hope R."/>
            <person name="Hossain A."/>
            <person name="Karabika E."/>
            <person name="Karaffa L."/>
            <person name="Karanyi Z."/>
            <person name="Krasevec N."/>
            <person name="Kuo A."/>
            <person name="Kusch H."/>
            <person name="LaButti K."/>
            <person name="Lagendijk E.L."/>
            <person name="Lapidus A."/>
            <person name="Levasseur A."/>
            <person name="Lindquist E."/>
            <person name="Lipzen A."/>
            <person name="Logrieco A.F."/>
            <person name="MacCabe A."/>
            <person name="Maekelae M.R."/>
            <person name="Malavazi I."/>
            <person name="Melin P."/>
            <person name="Meyer V."/>
            <person name="Mielnichuk N."/>
            <person name="Miskei M."/>
            <person name="Molnar A.P."/>
            <person name="Mule G."/>
            <person name="Ngan C.Y."/>
            <person name="Orejas M."/>
            <person name="Orosz E."/>
            <person name="Ouedraogo J.P."/>
            <person name="Overkamp K.M."/>
            <person name="Park H.-S."/>
            <person name="Perrone G."/>
            <person name="Piumi F."/>
            <person name="Punt P.J."/>
            <person name="Ram A.F."/>
            <person name="Ramon A."/>
            <person name="Rauscher S."/>
            <person name="Record E."/>
            <person name="Riano-Pachon D.M."/>
            <person name="Robert V."/>
            <person name="Roehrig J."/>
            <person name="Ruller R."/>
            <person name="Salamov A."/>
            <person name="Salih N.S."/>
            <person name="Samson R.A."/>
            <person name="Sandor E."/>
            <person name="Sanguinetti M."/>
            <person name="Schuetze T."/>
            <person name="Sepcic K."/>
            <person name="Shelest E."/>
            <person name="Sherlock G."/>
            <person name="Sophianopoulou V."/>
            <person name="Squina F.M."/>
            <person name="Sun H."/>
            <person name="Susca A."/>
            <person name="Todd R.B."/>
            <person name="Tsang A."/>
            <person name="Unkles S.E."/>
            <person name="van de Wiele N."/>
            <person name="van Rossen-Uffink D."/>
            <person name="Oliveira J.V."/>
            <person name="Vesth T.C."/>
            <person name="Visser J."/>
            <person name="Yu J.-H."/>
            <person name="Zhou M."/>
            <person name="Andersen M.R."/>
            <person name="Archer D.B."/>
            <person name="Baker S.E."/>
            <person name="Benoit I."/>
            <person name="Brakhage A.A."/>
            <person name="Braus G.H."/>
            <person name="Fischer R."/>
            <person name="Frisvad J.C."/>
            <person name="Goldman G.H."/>
            <person name="Houbraken J."/>
            <person name="Oakley B."/>
            <person name="Pocsi I."/>
            <person name="Scazzocchio C."/>
            <person name="Seiboth B."/>
            <person name="vanKuyk P.A."/>
            <person name="Wortman J."/>
            <person name="Dyer P.S."/>
            <person name="Grigoriev I.V."/>
        </authorList>
    </citation>
    <scope>NUCLEOTIDE SEQUENCE [LARGE SCALE GENOMIC DNA]</scope>
    <source>
        <strain evidence="14">CBS 516.65</strain>
    </source>
</reference>
<keyword evidence="3" id="KW-0677">Repeat</keyword>
<evidence type="ECO:0000256" key="8">
    <source>
        <dbReference type="ARBA" id="ARBA00023163"/>
    </source>
</evidence>
<evidence type="ECO:0000256" key="9">
    <source>
        <dbReference type="ARBA" id="ARBA00023242"/>
    </source>
</evidence>
<dbReference type="PROSITE" id="PS00028">
    <property type="entry name" value="ZINC_FINGER_C2H2_1"/>
    <property type="match status" value="3"/>
</dbReference>
<evidence type="ECO:0000313" key="14">
    <source>
        <dbReference type="Proteomes" id="UP000184300"/>
    </source>
</evidence>
<keyword evidence="5" id="KW-0862">Zinc</keyword>
<dbReference type="GeneID" id="34461452"/>
<evidence type="ECO:0000256" key="1">
    <source>
        <dbReference type="ARBA" id="ARBA00004123"/>
    </source>
</evidence>
<organism evidence="13 14">
    <name type="scientific">Aspergillus glaucus CBS 516.65</name>
    <dbReference type="NCBI Taxonomy" id="1160497"/>
    <lineage>
        <taxon>Eukaryota</taxon>
        <taxon>Fungi</taxon>
        <taxon>Dikarya</taxon>
        <taxon>Ascomycota</taxon>
        <taxon>Pezizomycotina</taxon>
        <taxon>Eurotiomycetes</taxon>
        <taxon>Eurotiomycetidae</taxon>
        <taxon>Eurotiales</taxon>
        <taxon>Aspergillaceae</taxon>
        <taxon>Aspergillus</taxon>
        <taxon>Aspergillus subgen. Aspergillus</taxon>
    </lineage>
</organism>
<evidence type="ECO:0000256" key="4">
    <source>
        <dbReference type="ARBA" id="ARBA00022771"/>
    </source>
</evidence>
<evidence type="ECO:0000259" key="12">
    <source>
        <dbReference type="PROSITE" id="PS50157"/>
    </source>
</evidence>
<dbReference type="Pfam" id="PF00096">
    <property type="entry name" value="zf-C2H2"/>
    <property type="match status" value="3"/>
</dbReference>
<keyword evidence="7" id="KW-0238">DNA-binding</keyword>
<dbReference type="GO" id="GO:0000978">
    <property type="term" value="F:RNA polymerase II cis-regulatory region sequence-specific DNA binding"/>
    <property type="evidence" value="ECO:0007669"/>
    <property type="project" value="TreeGrafter"/>
</dbReference>
<keyword evidence="4 10" id="KW-0863">Zinc-finger</keyword>
<gene>
    <name evidence="13" type="ORF">ASPGLDRAFT_402185</name>
</gene>
<evidence type="ECO:0000313" key="13">
    <source>
        <dbReference type="EMBL" id="OJJ83460.1"/>
    </source>
</evidence>
<dbReference type="GO" id="GO:0008270">
    <property type="term" value="F:zinc ion binding"/>
    <property type="evidence" value="ECO:0007669"/>
    <property type="project" value="UniProtKB-KW"/>
</dbReference>
<dbReference type="AlphaFoldDB" id="A0A1L9VHU3"/>
<feature type="compositionally biased region" description="Low complexity" evidence="11">
    <location>
        <begin position="328"/>
        <end position="340"/>
    </location>
</feature>
<dbReference type="FunFam" id="3.30.160.60:FF:002716">
    <property type="entry name" value="Zinc finger protein 212"/>
    <property type="match status" value="1"/>
</dbReference>
<sequence length="589" mass="65241">MAQNKDDYCLECHWEGFRLDGKESNDTSDPKEKEPSEPVCPGEEHHTLSRCEADVDVDETCCEVDDCADNCSITCPSVCDGFVDCDQSDACSVSHCDDNCESDEPVCFEDHCFDGADNDADHGLESLLGLGAPLNLETSDLLSSTLGHSQLEQSKTTDPSASANLDPSSQQPNPTDPSSFFPPYSSTQAAHCHPHVPNHFDNCHFHHSVHPSYPVQNGVNPADVFHMLGMCPGLSSCPIPEEQHCQHNHHLNDTSAFFSCFHTDNNHLNHTIHDNNVNTNTTAANNDNNCHHHHRHQPKSVNAGDHAPAKGPCRSHHRCRAHAHAHTHPYSPYSRQPRSSINSHLISSPGETPPPLDGGASSVITSPEFSPVDREMNVCKWTTTLHGVKHSCGATFADSGALQKHLISSHMSTVDGAKGNGYYCCWEGCHRPHEPFSQKSKLQGHFLTHSNYKNFRCTVCGKVFARQATLDRHERSHRGEKPYRCADCGKTFTDSSELKTHSRTHTGEKPFRCTYPGCNFQTGDSSNMSSHRLTHGERRHKCHFPGCTKSFTRPDQLKRHIKSTHKEEMPSFSTSPETEEFALSYGIIA</sequence>
<keyword evidence="14" id="KW-1185">Reference proteome</keyword>
<feature type="domain" description="C2H2-type" evidence="12">
    <location>
        <begin position="455"/>
        <end position="482"/>
    </location>
</feature>
<feature type="compositionally biased region" description="Basic residues" evidence="11">
    <location>
        <begin position="313"/>
        <end position="327"/>
    </location>
</feature>
<dbReference type="InterPro" id="IPR050329">
    <property type="entry name" value="GLI_C2H2-zinc-finger"/>
</dbReference>
<dbReference type="FunFam" id="3.30.160.60:FF:001704">
    <property type="entry name" value="C2H2 transcription factor, putative"/>
    <property type="match status" value="1"/>
</dbReference>
<feature type="domain" description="C2H2-type" evidence="12">
    <location>
        <begin position="483"/>
        <end position="510"/>
    </location>
</feature>
<dbReference type="PANTHER" id="PTHR19818">
    <property type="entry name" value="ZINC FINGER PROTEIN ZIC AND GLI"/>
    <property type="match status" value="1"/>
</dbReference>
<dbReference type="VEuPathDB" id="FungiDB:ASPGLDRAFT_402185"/>
<keyword evidence="6" id="KW-0805">Transcription regulation</keyword>
<dbReference type="PANTHER" id="PTHR19818:SF139">
    <property type="entry name" value="PAIR-RULE PROTEIN ODD-PAIRED"/>
    <property type="match status" value="1"/>
</dbReference>
<evidence type="ECO:0000256" key="3">
    <source>
        <dbReference type="ARBA" id="ARBA00022737"/>
    </source>
</evidence>
<dbReference type="SUPFAM" id="SSF57667">
    <property type="entry name" value="beta-beta-alpha zinc fingers"/>
    <property type="match status" value="3"/>
</dbReference>
<dbReference type="SMART" id="SM00355">
    <property type="entry name" value="ZnF_C2H2"/>
    <property type="match status" value="6"/>
</dbReference>
<feature type="domain" description="C2H2-type" evidence="12">
    <location>
        <begin position="540"/>
        <end position="570"/>
    </location>
</feature>
<protein>
    <recommendedName>
        <fullName evidence="12">C2H2-type domain-containing protein</fullName>
    </recommendedName>
</protein>
<dbReference type="PROSITE" id="PS50157">
    <property type="entry name" value="ZINC_FINGER_C2H2_2"/>
    <property type="match status" value="3"/>
</dbReference>
<evidence type="ECO:0000256" key="5">
    <source>
        <dbReference type="ARBA" id="ARBA00022833"/>
    </source>
</evidence>
<dbReference type="RefSeq" id="XP_022400158.1">
    <property type="nucleotide sequence ID" value="XM_022545191.1"/>
</dbReference>
<evidence type="ECO:0000256" key="7">
    <source>
        <dbReference type="ARBA" id="ARBA00023125"/>
    </source>
</evidence>
<dbReference type="InterPro" id="IPR013087">
    <property type="entry name" value="Znf_C2H2_type"/>
</dbReference>
<dbReference type="Gene3D" id="3.30.160.60">
    <property type="entry name" value="Classic Zinc Finger"/>
    <property type="match status" value="5"/>
</dbReference>
<dbReference type="GO" id="GO:0005634">
    <property type="term" value="C:nucleus"/>
    <property type="evidence" value="ECO:0007669"/>
    <property type="project" value="UniProtKB-SubCell"/>
</dbReference>
<dbReference type="STRING" id="1160497.A0A1L9VHU3"/>
<feature type="region of interest" description="Disordered" evidence="11">
    <location>
        <begin position="19"/>
        <end position="44"/>
    </location>
</feature>
<evidence type="ECO:0000256" key="2">
    <source>
        <dbReference type="ARBA" id="ARBA00022723"/>
    </source>
</evidence>
<feature type="compositionally biased region" description="Polar residues" evidence="11">
    <location>
        <begin position="341"/>
        <end position="350"/>
    </location>
</feature>